<dbReference type="AlphaFoldDB" id="A0A8H4RNZ7"/>
<dbReference type="Proteomes" id="UP000566819">
    <property type="component" value="Unassembled WGS sequence"/>
</dbReference>
<accession>A0A8H4RNZ7</accession>
<feature type="region of interest" description="Disordered" evidence="1">
    <location>
        <begin position="1"/>
        <end position="37"/>
    </location>
</feature>
<reference evidence="2 3" key="1">
    <citation type="submission" date="2020-03" db="EMBL/GenBank/DDBJ databases">
        <title>Draft Genome Sequence of Cudoniella acicularis.</title>
        <authorList>
            <person name="Buettner E."/>
            <person name="Kellner H."/>
        </authorList>
    </citation>
    <scope>NUCLEOTIDE SEQUENCE [LARGE SCALE GENOMIC DNA]</scope>
    <source>
        <strain evidence="2 3">DSM 108380</strain>
    </source>
</reference>
<proteinExistence type="predicted"/>
<protein>
    <submittedName>
        <fullName evidence="2">Uncharacterized protein</fullName>
    </submittedName>
</protein>
<keyword evidence="3" id="KW-1185">Reference proteome</keyword>
<dbReference type="OrthoDB" id="1262810at2759"/>
<dbReference type="EMBL" id="JAAMPI010000357">
    <property type="protein sequence ID" value="KAF4632320.1"/>
    <property type="molecule type" value="Genomic_DNA"/>
</dbReference>
<organism evidence="2 3">
    <name type="scientific">Cudoniella acicularis</name>
    <dbReference type="NCBI Taxonomy" id="354080"/>
    <lineage>
        <taxon>Eukaryota</taxon>
        <taxon>Fungi</taxon>
        <taxon>Dikarya</taxon>
        <taxon>Ascomycota</taxon>
        <taxon>Pezizomycotina</taxon>
        <taxon>Leotiomycetes</taxon>
        <taxon>Helotiales</taxon>
        <taxon>Tricladiaceae</taxon>
        <taxon>Cudoniella</taxon>
    </lineage>
</organism>
<feature type="compositionally biased region" description="Basic and acidic residues" evidence="1">
    <location>
        <begin position="26"/>
        <end position="37"/>
    </location>
</feature>
<evidence type="ECO:0000313" key="3">
    <source>
        <dbReference type="Proteomes" id="UP000566819"/>
    </source>
</evidence>
<sequence length="205" mass="22988">MMPPTKAPARNHKSTDNGQVYHSRSKTKEMPGTETEARDHISNIRHNRSLDRDSLKDMAAALYVLSENLYQKPYSFLLELLQNTDDKSYDVNNPKINITYAKRALKEDDWPPDLGEILASISFDQNVMNLHKQPTRIRDIFMAYCRTVSGFANLIPEVMFALTERGYAALVPGDSVVGDEVCVVDGGVVPFVLRRKGVGGENNIS</sequence>
<evidence type="ECO:0000256" key="1">
    <source>
        <dbReference type="SAM" id="MobiDB-lite"/>
    </source>
</evidence>
<comment type="caution">
    <text evidence="2">The sequence shown here is derived from an EMBL/GenBank/DDBJ whole genome shotgun (WGS) entry which is preliminary data.</text>
</comment>
<evidence type="ECO:0000313" key="2">
    <source>
        <dbReference type="EMBL" id="KAF4632320.1"/>
    </source>
</evidence>
<gene>
    <name evidence="2" type="ORF">G7Y89_g5798</name>
</gene>
<name>A0A8H4RNZ7_9HELO</name>